<evidence type="ECO:0000313" key="2">
    <source>
        <dbReference type="EMBL" id="KAJ6839277.1"/>
    </source>
</evidence>
<dbReference type="Proteomes" id="UP001140949">
    <property type="component" value="Unassembled WGS sequence"/>
</dbReference>
<protein>
    <submittedName>
        <fullName evidence="2">Vegetative cell wall protein gp1-like</fullName>
    </submittedName>
</protein>
<name>A0AAX6HF70_IRIPA</name>
<comment type="caution">
    <text evidence="2">The sequence shown here is derived from an EMBL/GenBank/DDBJ whole genome shotgun (WGS) entry which is preliminary data.</text>
</comment>
<sequence length="46" mass="5465">MTSRTAPVLWRPRRWLRFRSWWRGRGSSFQTTPRDSKGGAFHEAST</sequence>
<dbReference type="EMBL" id="JANAVB010010193">
    <property type="protein sequence ID" value="KAJ6839277.1"/>
    <property type="molecule type" value="Genomic_DNA"/>
</dbReference>
<feature type="region of interest" description="Disordered" evidence="1">
    <location>
        <begin position="25"/>
        <end position="46"/>
    </location>
</feature>
<evidence type="ECO:0000313" key="3">
    <source>
        <dbReference type="Proteomes" id="UP001140949"/>
    </source>
</evidence>
<evidence type="ECO:0000256" key="1">
    <source>
        <dbReference type="SAM" id="MobiDB-lite"/>
    </source>
</evidence>
<keyword evidence="3" id="KW-1185">Reference proteome</keyword>
<gene>
    <name evidence="2" type="ORF">M6B38_317135</name>
</gene>
<dbReference type="AlphaFoldDB" id="A0AAX6HF70"/>
<accession>A0AAX6HF70</accession>
<reference evidence="2" key="1">
    <citation type="journal article" date="2023" name="GigaByte">
        <title>Genome assembly of the bearded iris, Iris pallida Lam.</title>
        <authorList>
            <person name="Bruccoleri R.E."/>
            <person name="Oakeley E.J."/>
            <person name="Faust A.M.E."/>
            <person name="Altorfer M."/>
            <person name="Dessus-Babus S."/>
            <person name="Burckhardt D."/>
            <person name="Oertli M."/>
            <person name="Naumann U."/>
            <person name="Petersen F."/>
            <person name="Wong J."/>
        </authorList>
    </citation>
    <scope>NUCLEOTIDE SEQUENCE</scope>
    <source>
        <strain evidence="2">GSM-AAB239-AS_SAM_17_03QT</strain>
    </source>
</reference>
<proteinExistence type="predicted"/>
<reference evidence="2" key="2">
    <citation type="submission" date="2023-04" db="EMBL/GenBank/DDBJ databases">
        <authorList>
            <person name="Bruccoleri R.E."/>
            <person name="Oakeley E.J."/>
            <person name="Faust A.-M."/>
            <person name="Dessus-Babus S."/>
            <person name="Altorfer M."/>
            <person name="Burckhardt D."/>
            <person name="Oertli M."/>
            <person name="Naumann U."/>
            <person name="Petersen F."/>
            <person name="Wong J."/>
        </authorList>
    </citation>
    <scope>NUCLEOTIDE SEQUENCE</scope>
    <source>
        <strain evidence="2">GSM-AAB239-AS_SAM_17_03QT</strain>
        <tissue evidence="2">Leaf</tissue>
    </source>
</reference>
<organism evidence="2 3">
    <name type="scientific">Iris pallida</name>
    <name type="common">Sweet iris</name>
    <dbReference type="NCBI Taxonomy" id="29817"/>
    <lineage>
        <taxon>Eukaryota</taxon>
        <taxon>Viridiplantae</taxon>
        <taxon>Streptophyta</taxon>
        <taxon>Embryophyta</taxon>
        <taxon>Tracheophyta</taxon>
        <taxon>Spermatophyta</taxon>
        <taxon>Magnoliopsida</taxon>
        <taxon>Liliopsida</taxon>
        <taxon>Asparagales</taxon>
        <taxon>Iridaceae</taxon>
        <taxon>Iridoideae</taxon>
        <taxon>Irideae</taxon>
        <taxon>Iris</taxon>
    </lineage>
</organism>